<evidence type="ECO:0000313" key="2">
    <source>
        <dbReference type="EMBL" id="MFC7235698.1"/>
    </source>
</evidence>
<accession>A0ABD5ZQG6</accession>
<evidence type="ECO:0000313" key="3">
    <source>
        <dbReference type="Proteomes" id="UP001596398"/>
    </source>
</evidence>
<keyword evidence="3" id="KW-1185">Reference proteome</keyword>
<dbReference type="SUPFAM" id="SSF46785">
    <property type="entry name" value="Winged helix' DNA-binding domain"/>
    <property type="match status" value="2"/>
</dbReference>
<dbReference type="Pfam" id="PF13412">
    <property type="entry name" value="HTH_24"/>
    <property type="match status" value="1"/>
</dbReference>
<sequence length="201" mass="21820">MDGVDESKRATLKRFAAIGAVSPLARLSGDDAGDSDARDAILGYLSTTPGAHFSKLRDDLRLGTGESQHHLKRLERDGAVESVKDGDYRRYFPAGRFSAFERRAVGYLRRDTARGMVLALLRDPDATGKELADRLGVSRPTVSRYAKELESAGLLARDDGYALARPEELLVLVVRYADSFGDDAAALADDAADLVAYDPTE</sequence>
<dbReference type="GeneID" id="79267395"/>
<dbReference type="Pfam" id="PF24266">
    <property type="entry name" value="HTH_HVO_0163_N"/>
    <property type="match status" value="1"/>
</dbReference>
<dbReference type="CDD" id="cd00090">
    <property type="entry name" value="HTH_ARSR"/>
    <property type="match status" value="1"/>
</dbReference>
<dbReference type="InterPro" id="IPR036390">
    <property type="entry name" value="WH_DNA-bd_sf"/>
</dbReference>
<evidence type="ECO:0000259" key="1">
    <source>
        <dbReference type="SMART" id="SM00419"/>
    </source>
</evidence>
<dbReference type="SMART" id="SM00419">
    <property type="entry name" value="HTH_CRP"/>
    <property type="match status" value="1"/>
</dbReference>
<organism evidence="2 3">
    <name type="scientific">Halosegnis marinus</name>
    <dbReference type="NCBI Taxonomy" id="3034023"/>
    <lineage>
        <taxon>Archaea</taxon>
        <taxon>Methanobacteriati</taxon>
        <taxon>Methanobacteriota</taxon>
        <taxon>Stenosarchaea group</taxon>
        <taxon>Halobacteria</taxon>
        <taxon>Halobacteriales</taxon>
        <taxon>Natronomonadaceae</taxon>
        <taxon>Halosegnis</taxon>
    </lineage>
</organism>
<comment type="caution">
    <text evidence="2">The sequence shown here is derived from an EMBL/GenBank/DDBJ whole genome shotgun (WGS) entry which is preliminary data.</text>
</comment>
<dbReference type="InterPro" id="IPR011991">
    <property type="entry name" value="ArsR-like_HTH"/>
</dbReference>
<dbReference type="RefSeq" id="WP_276233837.1">
    <property type="nucleotide sequence ID" value="NZ_CP119802.1"/>
</dbReference>
<dbReference type="InterPro" id="IPR056504">
    <property type="entry name" value="HTH_HVO_0163_N"/>
</dbReference>
<dbReference type="Gene3D" id="1.10.10.10">
    <property type="entry name" value="Winged helix-like DNA-binding domain superfamily/Winged helix DNA-binding domain"/>
    <property type="match status" value="2"/>
</dbReference>
<dbReference type="Proteomes" id="UP001596398">
    <property type="component" value="Unassembled WGS sequence"/>
</dbReference>
<proteinExistence type="predicted"/>
<reference evidence="2 3" key="1">
    <citation type="journal article" date="2019" name="Int. J. Syst. Evol. Microbiol.">
        <title>The Global Catalogue of Microorganisms (GCM) 10K type strain sequencing project: providing services to taxonomists for standard genome sequencing and annotation.</title>
        <authorList>
            <consortium name="The Broad Institute Genomics Platform"/>
            <consortium name="The Broad Institute Genome Sequencing Center for Infectious Disease"/>
            <person name="Wu L."/>
            <person name="Ma J."/>
        </authorList>
    </citation>
    <scope>NUCLEOTIDE SEQUENCE [LARGE SCALE GENOMIC DNA]</scope>
    <source>
        <strain evidence="2 3">DT85</strain>
    </source>
</reference>
<dbReference type="PANTHER" id="PTHR36216:SF1">
    <property type="entry name" value="HTH ARSR-TYPE DOMAIN-CONTAINING PROTEIN"/>
    <property type="match status" value="1"/>
</dbReference>
<feature type="domain" description="HTH crp-type" evidence="1">
    <location>
        <begin position="118"/>
        <end position="165"/>
    </location>
</feature>
<dbReference type="AlphaFoldDB" id="A0ABD5ZQG6"/>
<dbReference type="InterPro" id="IPR012318">
    <property type="entry name" value="HTH_CRP"/>
</dbReference>
<gene>
    <name evidence="2" type="ORF">ACFQJ4_10265</name>
</gene>
<dbReference type="EMBL" id="JBHTAP010000001">
    <property type="protein sequence ID" value="MFC7235698.1"/>
    <property type="molecule type" value="Genomic_DNA"/>
</dbReference>
<dbReference type="PANTHER" id="PTHR36216">
    <property type="entry name" value="TRANSCRIPTIONAL REGULATOR, TRMB"/>
    <property type="match status" value="1"/>
</dbReference>
<dbReference type="InterPro" id="IPR036388">
    <property type="entry name" value="WH-like_DNA-bd_sf"/>
</dbReference>
<name>A0ABD5ZQG6_9EURY</name>
<protein>
    <submittedName>
        <fullName evidence="2">Winged helix-turn-helix transcriptional regulator</fullName>
    </submittedName>
</protein>